<dbReference type="STRING" id="429009.Adeg_0415"/>
<dbReference type="InterPro" id="IPR001387">
    <property type="entry name" value="Cro/C1-type_HTH"/>
</dbReference>
<gene>
    <name evidence="2" type="ordered locus">Adeg_0415</name>
</gene>
<dbReference type="Pfam" id="PF01381">
    <property type="entry name" value="HTH_3"/>
    <property type="match status" value="1"/>
</dbReference>
<dbReference type="AlphaFoldDB" id="C9RBE1"/>
<protein>
    <submittedName>
        <fullName evidence="2">Transcriptional regulator, XRE family</fullName>
    </submittedName>
</protein>
<dbReference type="GO" id="GO:0003677">
    <property type="term" value="F:DNA binding"/>
    <property type="evidence" value="ECO:0007669"/>
    <property type="project" value="InterPro"/>
</dbReference>
<accession>C9RBE1</accession>
<evidence type="ECO:0000259" key="1">
    <source>
        <dbReference type="PROSITE" id="PS50943"/>
    </source>
</evidence>
<organism evidence="2 3">
    <name type="scientific">Ammonifex degensii (strain DSM 10501 / KC4)</name>
    <dbReference type="NCBI Taxonomy" id="429009"/>
    <lineage>
        <taxon>Bacteria</taxon>
        <taxon>Bacillati</taxon>
        <taxon>Bacillota</taxon>
        <taxon>Clostridia</taxon>
        <taxon>Thermoanaerobacterales</taxon>
        <taxon>Thermoanaerobacteraceae</taxon>
        <taxon>Ammonifex</taxon>
    </lineage>
</organism>
<dbReference type="Gene3D" id="1.10.260.40">
    <property type="entry name" value="lambda repressor-like DNA-binding domains"/>
    <property type="match status" value="1"/>
</dbReference>
<keyword evidence="3" id="KW-1185">Reference proteome</keyword>
<dbReference type="eggNOG" id="COG1476">
    <property type="taxonomic scope" value="Bacteria"/>
</dbReference>
<evidence type="ECO:0000313" key="3">
    <source>
        <dbReference type="Proteomes" id="UP000002620"/>
    </source>
</evidence>
<reference evidence="2 3" key="1">
    <citation type="submission" date="2009-10" db="EMBL/GenBank/DDBJ databases">
        <title>Complete sequence of chromosome of Ammonifex degensii KC4.</title>
        <authorList>
            <consortium name="US DOE Joint Genome Institute"/>
            <person name="Kerfeld C."/>
            <person name="Goodner B."/>
            <person name="Huber H."/>
            <person name="Stetter K."/>
            <person name="Lucas S."/>
            <person name="Copeland A."/>
            <person name="Lapidus A."/>
            <person name="Glavina del Rio T."/>
            <person name="Dalin E."/>
            <person name="Tice H."/>
            <person name="Bruce D."/>
            <person name="Goodwin L."/>
            <person name="Pitluck S."/>
            <person name="Saunders E."/>
            <person name="Brettin T."/>
            <person name="Detter J.C."/>
            <person name="Han C."/>
            <person name="Larimer F."/>
            <person name="Land M."/>
            <person name="Hauser L."/>
            <person name="Kyrpides N."/>
            <person name="Ovchinnikova G."/>
            <person name="Richardson P."/>
        </authorList>
    </citation>
    <scope>NUCLEOTIDE SEQUENCE [LARGE SCALE GENOMIC DNA]</scope>
    <source>
        <strain evidence="3">DSM 10501 / KC4</strain>
    </source>
</reference>
<proteinExistence type="predicted"/>
<dbReference type="KEGG" id="adg:Adeg_0415"/>
<dbReference type="InterPro" id="IPR010982">
    <property type="entry name" value="Lambda_DNA-bd_dom_sf"/>
</dbReference>
<dbReference type="SUPFAM" id="SSF47413">
    <property type="entry name" value="lambda repressor-like DNA-binding domains"/>
    <property type="match status" value="1"/>
</dbReference>
<dbReference type="HOGENOM" id="CLU_1792418_0_0_9"/>
<dbReference type="EMBL" id="CP001785">
    <property type="protein sequence ID" value="ACX51568.1"/>
    <property type="molecule type" value="Genomic_DNA"/>
</dbReference>
<sequence>MDGQVLRYIARRIAEQAVSDALKGDQDALLFLAFACDQDGYERYVFEVAGIDPQRVWDWVVGKLSTTCPEEKPETKLQALRLSYGLSLKELSRRVGVSATFLGQLERGKKRASPATRELLAQHFNVPEHELFDPEGYARKGGNE</sequence>
<dbReference type="OrthoDB" id="2112876at2"/>
<dbReference type="CDD" id="cd00093">
    <property type="entry name" value="HTH_XRE"/>
    <property type="match status" value="1"/>
</dbReference>
<dbReference type="SMART" id="SM00530">
    <property type="entry name" value="HTH_XRE"/>
    <property type="match status" value="1"/>
</dbReference>
<feature type="domain" description="HTH cro/C1-type" evidence="1">
    <location>
        <begin position="77"/>
        <end position="131"/>
    </location>
</feature>
<dbReference type="Proteomes" id="UP000002620">
    <property type="component" value="Chromosome"/>
</dbReference>
<name>C9RBE1_AMMDK</name>
<dbReference type="PROSITE" id="PS50943">
    <property type="entry name" value="HTH_CROC1"/>
    <property type="match status" value="1"/>
</dbReference>
<evidence type="ECO:0000313" key="2">
    <source>
        <dbReference type="EMBL" id="ACX51568.1"/>
    </source>
</evidence>